<accession>A0A423PMH5</accession>
<dbReference type="InterPro" id="IPR017560">
    <property type="entry name" value="Cyt_c_biogenesis_CcmI"/>
</dbReference>
<evidence type="ECO:0000256" key="2">
    <source>
        <dbReference type="SAM" id="Phobius"/>
    </source>
</evidence>
<protein>
    <submittedName>
        <fullName evidence="3">Uncharacterized protein</fullName>
    </submittedName>
</protein>
<dbReference type="GO" id="GO:0017004">
    <property type="term" value="P:cytochrome complex assembly"/>
    <property type="evidence" value="ECO:0007669"/>
    <property type="project" value="UniProtKB-KW"/>
</dbReference>
<dbReference type="NCBIfam" id="TIGR03142">
    <property type="entry name" value="cytochro_ccmI"/>
    <property type="match status" value="1"/>
</dbReference>
<dbReference type="OrthoDB" id="9776053at2"/>
<dbReference type="EMBL" id="AYKF01000099">
    <property type="protein sequence ID" value="ROO26701.1"/>
    <property type="molecule type" value="Genomic_DNA"/>
</dbReference>
<evidence type="ECO:0000313" key="4">
    <source>
        <dbReference type="Proteomes" id="UP000285123"/>
    </source>
</evidence>
<keyword evidence="2" id="KW-0812">Transmembrane</keyword>
<gene>
    <name evidence="3" type="ORF">SAHL_12305</name>
</gene>
<proteinExistence type="predicted"/>
<dbReference type="AlphaFoldDB" id="A0A423PMH5"/>
<sequence length="275" mass="30397">MTEFLVFAALLAAASLVFVLLPLWRAGRPAAHRRRDANITIYHQRYAEIEREVAAGRLGRREAEVEKDELGARLLSDLDETPALAPDATVRRRPWVLTLLVVILVVGLSSGGYWLRGDWGAMQTDDRPNLPAMMGELKQRIDESPDDLEARALLARAQESTGDYAGAAENYGALNAAMPQPQPALLAAEARARLQATDDLQGRANDLYRQVLELDPASLEALWYLGLAAAERGDDAQAVSYWDRLLAEEPPAEFRDMVETRRAELVGDKPQLQDG</sequence>
<organism evidence="3 4">
    <name type="scientific">Salinisphaera orenii YIM 95161</name>
    <dbReference type="NCBI Taxonomy" id="1051139"/>
    <lineage>
        <taxon>Bacteria</taxon>
        <taxon>Pseudomonadati</taxon>
        <taxon>Pseudomonadota</taxon>
        <taxon>Gammaproteobacteria</taxon>
        <taxon>Salinisphaerales</taxon>
        <taxon>Salinisphaeraceae</taxon>
        <taxon>Salinisphaera</taxon>
    </lineage>
</organism>
<feature type="transmembrane region" description="Helical" evidence="2">
    <location>
        <begin position="6"/>
        <end position="24"/>
    </location>
</feature>
<feature type="transmembrane region" description="Helical" evidence="2">
    <location>
        <begin position="95"/>
        <end position="115"/>
    </location>
</feature>
<evidence type="ECO:0000313" key="3">
    <source>
        <dbReference type="EMBL" id="ROO26701.1"/>
    </source>
</evidence>
<dbReference type="Gene3D" id="1.25.40.10">
    <property type="entry name" value="Tetratricopeptide repeat domain"/>
    <property type="match status" value="1"/>
</dbReference>
<name>A0A423PMH5_9GAMM</name>
<dbReference type="RefSeq" id="WP_123591705.1">
    <property type="nucleotide sequence ID" value="NZ_AYKF01000099.1"/>
</dbReference>
<evidence type="ECO:0000256" key="1">
    <source>
        <dbReference type="ARBA" id="ARBA00022748"/>
    </source>
</evidence>
<reference evidence="3 4" key="1">
    <citation type="submission" date="2013-10" db="EMBL/GenBank/DDBJ databases">
        <title>Salinisphaera halophila YIM 95161 Genome Sequencing.</title>
        <authorList>
            <person name="Lai Q."/>
            <person name="Li C."/>
            <person name="Shao Z."/>
        </authorList>
    </citation>
    <scope>NUCLEOTIDE SEQUENCE [LARGE SCALE GENOMIC DNA]</scope>
    <source>
        <strain evidence="3 4">YIM 95161</strain>
    </source>
</reference>
<keyword evidence="2" id="KW-1133">Transmembrane helix</keyword>
<keyword evidence="2" id="KW-0472">Membrane</keyword>
<dbReference type="InterPro" id="IPR011990">
    <property type="entry name" value="TPR-like_helical_dom_sf"/>
</dbReference>
<comment type="caution">
    <text evidence="3">The sequence shown here is derived from an EMBL/GenBank/DDBJ whole genome shotgun (WGS) entry which is preliminary data.</text>
</comment>
<keyword evidence="1" id="KW-0201">Cytochrome c-type biogenesis</keyword>
<dbReference type="Proteomes" id="UP000285123">
    <property type="component" value="Unassembled WGS sequence"/>
</dbReference>
<dbReference type="SUPFAM" id="SSF48452">
    <property type="entry name" value="TPR-like"/>
    <property type="match status" value="1"/>
</dbReference>